<dbReference type="AlphaFoldDB" id="B8GFZ4"/>
<dbReference type="HOGENOM" id="CLU_3148009_0_0_2"/>
<dbReference type="Proteomes" id="UP000002457">
    <property type="component" value="Chromosome"/>
</dbReference>
<dbReference type="EMBL" id="CP001338">
    <property type="protein sequence ID" value="ACL18027.1"/>
    <property type="molecule type" value="Genomic_DNA"/>
</dbReference>
<proteinExistence type="predicted"/>
<dbReference type="KEGG" id="mpl:Mpal_2771"/>
<dbReference type="RefSeq" id="WP_012619346.1">
    <property type="nucleotide sequence ID" value="NC_011832.1"/>
</dbReference>
<protein>
    <submittedName>
        <fullName evidence="1">Uncharacterized protein</fullName>
    </submittedName>
</protein>
<sequence>MEQRDISEPFEQKGGVLFLDLEVRVAEKSCYALLVWNGIFLKDPVTGK</sequence>
<reference evidence="1 2" key="1">
    <citation type="journal article" date="2015" name="Genome Announc.">
        <title>Complete Genome Sequence of Methanosphaerula palustris E1-9CT, a Hydrogenotrophic Methanogen Isolated from a Minerotrophic Fen Peatland.</title>
        <authorList>
            <person name="Cadillo-Quiroz H."/>
            <person name="Browne P."/>
            <person name="Kyrpides N."/>
            <person name="Woyke T."/>
            <person name="Goodwin L."/>
            <person name="Detter C."/>
            <person name="Yavitt J.B."/>
            <person name="Zinder S.H."/>
        </authorList>
    </citation>
    <scope>NUCLEOTIDE SEQUENCE [LARGE SCALE GENOMIC DNA]</scope>
    <source>
        <strain evidence="2">ATCC BAA-1556 / DSM 19958 / E1-9c</strain>
    </source>
</reference>
<gene>
    <name evidence="1" type="ordered locus">Mpal_2771</name>
</gene>
<evidence type="ECO:0000313" key="1">
    <source>
        <dbReference type="EMBL" id="ACL18027.1"/>
    </source>
</evidence>
<dbReference type="GeneID" id="43500058"/>
<dbReference type="STRING" id="521011.Mpal_2771"/>
<evidence type="ECO:0000313" key="2">
    <source>
        <dbReference type="Proteomes" id="UP000002457"/>
    </source>
</evidence>
<accession>B8GFZ4</accession>
<name>B8GFZ4_METPE</name>
<organism evidence="1 2">
    <name type="scientific">Methanosphaerula palustris (strain ATCC BAA-1556 / DSM 19958 / E1-9c)</name>
    <dbReference type="NCBI Taxonomy" id="521011"/>
    <lineage>
        <taxon>Archaea</taxon>
        <taxon>Methanobacteriati</taxon>
        <taxon>Methanobacteriota</taxon>
        <taxon>Stenosarchaea group</taxon>
        <taxon>Methanomicrobia</taxon>
        <taxon>Methanomicrobiales</taxon>
        <taxon>Methanoregulaceae</taxon>
        <taxon>Methanosphaerula</taxon>
    </lineage>
</organism>
<keyword evidence="2" id="KW-1185">Reference proteome</keyword>
<dbReference type="OrthoDB" id="106791at2157"/>